<feature type="domain" description="Endonuclease/exonuclease/phosphatase" evidence="1">
    <location>
        <begin position="118"/>
        <end position="244"/>
    </location>
</feature>
<protein>
    <recommendedName>
        <fullName evidence="1">Endonuclease/exonuclease/phosphatase domain-containing protein</fullName>
    </recommendedName>
</protein>
<dbReference type="AlphaFoldDB" id="A0ABD2WA15"/>
<proteinExistence type="predicted"/>
<evidence type="ECO:0000313" key="3">
    <source>
        <dbReference type="Proteomes" id="UP001627154"/>
    </source>
</evidence>
<name>A0ABD2WA15_9HYME</name>
<dbReference type="EMBL" id="JBJJXI010000122">
    <property type="protein sequence ID" value="KAL3389706.1"/>
    <property type="molecule type" value="Genomic_DNA"/>
</dbReference>
<sequence length="339" mass="39335">MYKENKLNVNFILKNTSDNSCTLKTNNSVDYKNTIEVLQAIKVEFITFTPKDKKLRSILLKGLHTNTTCDDVQQEILKLKLEQVIIHKISISEGKPKSGITFLVQLTADSIMKNLTKTRRNNLEVFIKKHKPDILTLCETKLNNKHKLAVNNYTCYRNYRNENGGGIAILVNNRLWRVYMPHPQKNISIINDLDKLFNNLKLDNIRNDYVIIGELNAKHKNWNNVSINSRGRELNRRVFDVGMMFNTKILFSLTPTLYKANSFIALVKSNIITPNYLTTHNYESDHRAIELSLKLNFQTAIPPIIDRSTKFLYKKTNTKKFLKYLEKNAIEVPSDRTDI</sequence>
<evidence type="ECO:0000313" key="2">
    <source>
        <dbReference type="EMBL" id="KAL3389706.1"/>
    </source>
</evidence>
<keyword evidence="3" id="KW-1185">Reference proteome</keyword>
<dbReference type="Pfam" id="PF03372">
    <property type="entry name" value="Exo_endo_phos"/>
    <property type="match status" value="1"/>
</dbReference>
<dbReference type="InterPro" id="IPR036691">
    <property type="entry name" value="Endo/exonu/phosph_ase_sf"/>
</dbReference>
<evidence type="ECO:0000259" key="1">
    <source>
        <dbReference type="Pfam" id="PF03372"/>
    </source>
</evidence>
<comment type="caution">
    <text evidence="2">The sequence shown here is derived from an EMBL/GenBank/DDBJ whole genome shotgun (WGS) entry which is preliminary data.</text>
</comment>
<reference evidence="2 3" key="1">
    <citation type="journal article" date="2024" name="bioRxiv">
        <title>A reference genome for Trichogramma kaykai: A tiny desert-dwelling parasitoid wasp with competing sex-ratio distorters.</title>
        <authorList>
            <person name="Culotta J."/>
            <person name="Lindsey A.R."/>
        </authorList>
    </citation>
    <scope>NUCLEOTIDE SEQUENCE [LARGE SCALE GENOMIC DNA]</scope>
    <source>
        <strain evidence="2 3">KSX58</strain>
    </source>
</reference>
<dbReference type="InterPro" id="IPR005135">
    <property type="entry name" value="Endo/exonuclease/phosphatase"/>
</dbReference>
<gene>
    <name evidence="2" type="ORF">TKK_015074</name>
</gene>
<accession>A0ABD2WA15</accession>
<dbReference type="SUPFAM" id="SSF56219">
    <property type="entry name" value="DNase I-like"/>
    <property type="match status" value="1"/>
</dbReference>
<dbReference type="Gene3D" id="3.60.10.10">
    <property type="entry name" value="Endonuclease/exonuclease/phosphatase"/>
    <property type="match status" value="1"/>
</dbReference>
<dbReference type="Proteomes" id="UP001627154">
    <property type="component" value="Unassembled WGS sequence"/>
</dbReference>
<organism evidence="2 3">
    <name type="scientific">Trichogramma kaykai</name>
    <dbReference type="NCBI Taxonomy" id="54128"/>
    <lineage>
        <taxon>Eukaryota</taxon>
        <taxon>Metazoa</taxon>
        <taxon>Ecdysozoa</taxon>
        <taxon>Arthropoda</taxon>
        <taxon>Hexapoda</taxon>
        <taxon>Insecta</taxon>
        <taxon>Pterygota</taxon>
        <taxon>Neoptera</taxon>
        <taxon>Endopterygota</taxon>
        <taxon>Hymenoptera</taxon>
        <taxon>Apocrita</taxon>
        <taxon>Proctotrupomorpha</taxon>
        <taxon>Chalcidoidea</taxon>
        <taxon>Trichogrammatidae</taxon>
        <taxon>Trichogramma</taxon>
    </lineage>
</organism>